<dbReference type="InterPro" id="IPR036291">
    <property type="entry name" value="NAD(P)-bd_dom_sf"/>
</dbReference>
<organism evidence="3">
    <name type="scientific">uncultured Poseidoniia archaeon</name>
    <dbReference type="NCBI Taxonomy" id="1697135"/>
    <lineage>
        <taxon>Archaea</taxon>
        <taxon>Methanobacteriati</taxon>
        <taxon>Thermoplasmatota</taxon>
        <taxon>Candidatus Poseidoniia</taxon>
        <taxon>environmental samples</taxon>
    </lineage>
</organism>
<dbReference type="SMART" id="SM00859">
    <property type="entry name" value="Semialdhyde_dh"/>
    <property type="match status" value="1"/>
</dbReference>
<dbReference type="Gene3D" id="3.30.360.10">
    <property type="entry name" value="Dihydrodipicolinate Reductase, domain 2"/>
    <property type="match status" value="1"/>
</dbReference>
<reference evidence="3" key="1">
    <citation type="submission" date="2014-11" db="EMBL/GenBank/DDBJ databases">
        <authorList>
            <person name="Zhu J."/>
            <person name="Qi W."/>
            <person name="Song R."/>
        </authorList>
    </citation>
    <scope>NUCLEOTIDE SEQUENCE</scope>
</reference>
<name>A0A1B1TE93_9ARCH</name>
<evidence type="ECO:0000256" key="1">
    <source>
        <dbReference type="PIRSR" id="PIRSR000148-1"/>
    </source>
</evidence>
<dbReference type="Gene3D" id="3.40.50.720">
    <property type="entry name" value="NAD(P)-binding Rossmann-like Domain"/>
    <property type="match status" value="1"/>
</dbReference>
<dbReference type="Pfam" id="PF01118">
    <property type="entry name" value="Semialdhyde_dh"/>
    <property type="match status" value="1"/>
</dbReference>
<dbReference type="InterPro" id="IPR000534">
    <property type="entry name" value="Semialdehyde_DH_NAD-bd"/>
</dbReference>
<dbReference type="GO" id="GO:0004073">
    <property type="term" value="F:aspartate-semialdehyde dehydrogenase activity"/>
    <property type="evidence" value="ECO:0007669"/>
    <property type="project" value="TreeGrafter"/>
</dbReference>
<feature type="domain" description="Semialdehyde dehydrogenase NAD-binding" evidence="2">
    <location>
        <begin position="5"/>
        <end position="136"/>
    </location>
</feature>
<feature type="active site" description="Proton acceptor" evidence="1">
    <location>
        <position position="245"/>
    </location>
</feature>
<dbReference type="AlphaFoldDB" id="A0A1B1TE93"/>
<dbReference type="PANTHER" id="PTHR46718">
    <property type="entry name" value="ASPARTATE-SEMIALDEHYDE DEHYDROGENASE"/>
    <property type="match status" value="1"/>
</dbReference>
<proteinExistence type="predicted"/>
<dbReference type="SUPFAM" id="SSF51735">
    <property type="entry name" value="NAD(P)-binding Rossmann-fold domains"/>
    <property type="match status" value="1"/>
</dbReference>
<sequence length="373" mass="41123">MRPVNCAVLGSRGLVAQRYLQRLVNHDWFNPVSIIGSSSTVGMNIQDLPWNLDEPRPQLPNITVLGLNNFDALVSELKEKNVSVIFSALPDSIANEVEQPLAERGFCVISHALIHRLKRDVPLVIPDINSDHLKILESQSFGTGSLISCSNCMVVPIALTLYPLMVEYDFSSVNIVTEQSLSGGGRKMLERGRSGLTIDSSIPGESESIISELNRILGKKNEGIFQEANLDVKVWCSRSSHDFGHLATVEIIFSNNISAHEIIEAWQNFSSDTFDSRLPSSSKILNFIDGKLDPIKHRWGDSIANLPDKNLSAGMSVYVGEIEVTGKKLKFKLLSDNTIRGAAGYGVLLAELLLAEEIIQDNYLTNTSFNRSN</sequence>
<feature type="active site" description="Acyl-thioester intermediate" evidence="1">
    <location>
        <position position="152"/>
    </location>
</feature>
<dbReference type="GO" id="GO:0009088">
    <property type="term" value="P:threonine biosynthetic process"/>
    <property type="evidence" value="ECO:0007669"/>
    <property type="project" value="TreeGrafter"/>
</dbReference>
<dbReference type="GO" id="GO:0051287">
    <property type="term" value="F:NAD binding"/>
    <property type="evidence" value="ECO:0007669"/>
    <property type="project" value="InterPro"/>
</dbReference>
<reference evidence="3" key="2">
    <citation type="journal article" date="2015" name="ISME J.">
        <title>A new class of marine Euryarchaeota group II from the Mediterranean deep chlorophyll maximum.</title>
        <authorList>
            <person name="Martin-Cuadrado A.B."/>
            <person name="Garcia-Heredia I."/>
            <person name="Molto A.G."/>
            <person name="Lopez-Ubeda R."/>
            <person name="Kimes N."/>
            <person name="Lopez-Garcia P."/>
            <person name="Moreira D."/>
            <person name="Rodriguez-Valera F."/>
        </authorList>
    </citation>
    <scope>NUCLEOTIDE SEQUENCE</scope>
</reference>
<dbReference type="SUPFAM" id="SSF55347">
    <property type="entry name" value="Glyceraldehyde-3-phosphate dehydrogenase-like, C-terminal domain"/>
    <property type="match status" value="1"/>
</dbReference>
<evidence type="ECO:0000259" key="2">
    <source>
        <dbReference type="SMART" id="SM00859"/>
    </source>
</evidence>
<dbReference type="EMBL" id="KP211896">
    <property type="protein sequence ID" value="ANV80607.1"/>
    <property type="molecule type" value="Genomic_DNA"/>
</dbReference>
<dbReference type="GO" id="GO:0009086">
    <property type="term" value="P:methionine biosynthetic process"/>
    <property type="evidence" value="ECO:0007669"/>
    <property type="project" value="TreeGrafter"/>
</dbReference>
<dbReference type="PANTHER" id="PTHR46718:SF1">
    <property type="entry name" value="ASPARTATE-SEMIALDEHYDE DEHYDROGENASE"/>
    <property type="match status" value="1"/>
</dbReference>
<accession>A0A1B1TE93</accession>
<dbReference type="PIRSF" id="PIRSF000148">
    <property type="entry name" value="ASA_dh"/>
    <property type="match status" value="1"/>
</dbReference>
<dbReference type="InterPro" id="IPR051823">
    <property type="entry name" value="ASADH-related"/>
</dbReference>
<dbReference type="NCBIfam" id="NF006416">
    <property type="entry name" value="PRK08664.1"/>
    <property type="match status" value="1"/>
</dbReference>
<evidence type="ECO:0000313" key="3">
    <source>
        <dbReference type="EMBL" id="ANV80607.1"/>
    </source>
</evidence>
<protein>
    <recommendedName>
        <fullName evidence="2">Semialdehyde dehydrogenase NAD-binding domain-containing protein</fullName>
    </recommendedName>
</protein>